<dbReference type="FunFam" id="3.30.70.330:FF:000051">
    <property type="entry name" value="Heterogeneous nuclear ribonucleoprotein 1"/>
    <property type="match status" value="1"/>
</dbReference>
<dbReference type="Gene3D" id="3.30.70.330">
    <property type="match status" value="2"/>
</dbReference>
<dbReference type="CDD" id="cd12325">
    <property type="entry name" value="RRM1_hnRNPA_hnRNPD_like"/>
    <property type="match status" value="1"/>
</dbReference>
<feature type="compositionally biased region" description="Gly residues" evidence="4">
    <location>
        <begin position="237"/>
        <end position="255"/>
    </location>
</feature>
<dbReference type="InterPro" id="IPR000504">
    <property type="entry name" value="RRM_dom"/>
</dbReference>
<evidence type="ECO:0000256" key="2">
    <source>
        <dbReference type="ARBA" id="ARBA00023242"/>
    </source>
</evidence>
<evidence type="ECO:0000259" key="5">
    <source>
        <dbReference type="PROSITE" id="PS50102"/>
    </source>
</evidence>
<feature type="domain" description="RRM" evidence="5">
    <location>
        <begin position="145"/>
        <end position="223"/>
    </location>
</feature>
<feature type="compositionally biased region" description="Low complexity" evidence="4">
    <location>
        <begin position="976"/>
        <end position="993"/>
    </location>
</feature>
<dbReference type="OrthoDB" id="10261470at2759"/>
<dbReference type="AlphaFoldDB" id="A0A811PY14"/>
<feature type="region of interest" description="Disordered" evidence="4">
    <location>
        <begin position="204"/>
        <end position="255"/>
    </location>
</feature>
<dbReference type="FunFam" id="1.25.40.470:FF:000064">
    <property type="entry name" value="Coatomer subunit beta'-3"/>
    <property type="match status" value="1"/>
</dbReference>
<dbReference type="InterPro" id="IPR012677">
    <property type="entry name" value="Nucleotide-bd_a/b_plait_sf"/>
</dbReference>
<keyword evidence="3" id="KW-0694">RNA-binding</keyword>
<feature type="compositionally biased region" description="Basic residues" evidence="4">
    <location>
        <begin position="964"/>
        <end position="975"/>
    </location>
</feature>
<dbReference type="Pfam" id="PF23953">
    <property type="entry name" value="TPR_COPA_B"/>
    <property type="match status" value="1"/>
</dbReference>
<dbReference type="GO" id="GO:0003723">
    <property type="term" value="F:RNA binding"/>
    <property type="evidence" value="ECO:0007669"/>
    <property type="project" value="UniProtKB-UniRule"/>
</dbReference>
<sequence>MAGYPEDNQHALNGYDEEEVDEEEGHPGRRGGRDGASGYGDAGGEDGRGAGGDSSGKIFVGGVAWETTEESFSKHFEKYGAITDSVIMKDKHTKMPRGFGFVTFSDPSVIDKVLEDDHVIDGRTVEVKRTVPREEMTTKDGPKTRKIFVGGLPPSLTEDELKDHFSSYGKVVEHQIMLDHSTGRSRGFGFVTFESEDSVERVISEGRMRDLGGKQVEIKKAEPKKHGSDHSSNGRSSHGGGGYRNSYRSGGGAGNASSGSSGGGGGYGYGGAYQSAAAGYGYNSGAGAGYGYGRGYGYGGNADFGSGFGSGYGGSMYGGAYGAYGAYGGGAYGGGAYGGGAYGGGAYGGAPGGYGTGGYGSYGGAGGAAGGTGGGSTGARGSSSWPLHTACMHIALRKTNLMGEVIFDTVDKALNLWLEMETFDHSSSDMGCFELQFKLCKVMIMIWKQENLPLEKLLSLLFTSGRLSHACCYLPLDERFLSIATEHLGRMLPSALFIPQSCKHPFGRQFSFETSVDEVSKVASSLVSELLYSSLQVTSNDQSTFLAGCLYYDLSERVFSRGQLFQAFSYGKEALHLHKKLLKKKFKLNSGISGYMERQHCRQDISLEVCGPTVVEIWPNSIRSIDMRDSFLTPWNVLRCYLESTLQAIAIEEKSQSKWKQLGELAMSTGKLVNDSLLAWVCHNSTLQLELAEECLLQAKDLSGLLLLYSSLGDAEGIEKLASLATEHGKNNVAFLCLFMLGKVEDCIQLLVDSNRIPEAALMARSYLPSKVPEIVAIWRNDLSKINPKTAESLADPSEYPNLFEDWQVALTVGKNIASQRGHYPPADQYLNHADKSDMILVEAFKRMRSWSMRNLKMQLRKMENLINWYVTAVRFLVVWKFLITNVAMMHELIGNGAEAEALLRTGKEISNFHGLSVFCIVFTSSLGERCTHACMCMHDAFTSASWRKTTDWAAAAPAAAAAGHRRPRRRRPCCSRRPCGSSYRGRTTYRSPPRMPRPRPRSDRLAELLRAEEPSECSGEAEAEAADAVAARKVEAFEELKGVVGAL</sequence>
<name>A0A811PY14_9POAL</name>
<dbReference type="PANTHER" id="PTHR48033:SF10">
    <property type="entry name" value="RNA-BINDING PROTEIN SQUID"/>
    <property type="match status" value="1"/>
</dbReference>
<organism evidence="6 7">
    <name type="scientific">Miscanthus lutarioriparius</name>
    <dbReference type="NCBI Taxonomy" id="422564"/>
    <lineage>
        <taxon>Eukaryota</taxon>
        <taxon>Viridiplantae</taxon>
        <taxon>Streptophyta</taxon>
        <taxon>Embryophyta</taxon>
        <taxon>Tracheophyta</taxon>
        <taxon>Spermatophyta</taxon>
        <taxon>Magnoliopsida</taxon>
        <taxon>Liliopsida</taxon>
        <taxon>Poales</taxon>
        <taxon>Poaceae</taxon>
        <taxon>PACMAD clade</taxon>
        <taxon>Panicoideae</taxon>
        <taxon>Andropogonodae</taxon>
        <taxon>Andropogoneae</taxon>
        <taxon>Saccharinae</taxon>
        <taxon>Miscanthus</taxon>
    </lineage>
</organism>
<accession>A0A811PY14</accession>
<comment type="caution">
    <text evidence="6">The sequence shown here is derived from an EMBL/GenBank/DDBJ whole genome shotgun (WGS) entry which is preliminary data.</text>
</comment>
<gene>
    <name evidence="6" type="ORF">NCGR_LOCUS35124</name>
</gene>
<feature type="compositionally biased region" description="Basic and acidic residues" evidence="4">
    <location>
        <begin position="204"/>
        <end position="229"/>
    </location>
</feature>
<reference evidence="6" key="1">
    <citation type="submission" date="2020-10" db="EMBL/GenBank/DDBJ databases">
        <authorList>
            <person name="Han B."/>
            <person name="Lu T."/>
            <person name="Zhao Q."/>
            <person name="Huang X."/>
            <person name="Zhao Y."/>
        </authorList>
    </citation>
    <scope>NUCLEOTIDE SEQUENCE</scope>
</reference>
<dbReference type="SUPFAM" id="SSF54928">
    <property type="entry name" value="RNA-binding domain, RBD"/>
    <property type="match status" value="2"/>
</dbReference>
<evidence type="ECO:0000313" key="6">
    <source>
        <dbReference type="EMBL" id="CAD6251377.1"/>
    </source>
</evidence>
<dbReference type="PANTHER" id="PTHR48033">
    <property type="entry name" value="RNA-BINDING (RRM/RBD/RNP MOTIFS) FAMILY PROTEIN"/>
    <property type="match status" value="1"/>
</dbReference>
<dbReference type="PROSITE" id="PS50102">
    <property type="entry name" value="RRM"/>
    <property type="match status" value="2"/>
</dbReference>
<evidence type="ECO:0000313" key="7">
    <source>
        <dbReference type="Proteomes" id="UP000604825"/>
    </source>
</evidence>
<evidence type="ECO:0000256" key="4">
    <source>
        <dbReference type="SAM" id="MobiDB-lite"/>
    </source>
</evidence>
<keyword evidence="2" id="KW-0539">Nucleus</keyword>
<dbReference type="InterPro" id="IPR056176">
    <property type="entry name" value="TPR_COPA_B"/>
</dbReference>
<feature type="domain" description="RRM" evidence="5">
    <location>
        <begin position="56"/>
        <end position="132"/>
    </location>
</feature>
<dbReference type="GO" id="GO:0000785">
    <property type="term" value="C:chromatin"/>
    <property type="evidence" value="ECO:0007669"/>
    <property type="project" value="TreeGrafter"/>
</dbReference>
<dbReference type="Proteomes" id="UP000604825">
    <property type="component" value="Unassembled WGS sequence"/>
</dbReference>
<dbReference type="Gene3D" id="1.25.40.470">
    <property type="match status" value="1"/>
</dbReference>
<dbReference type="SMART" id="SM00360">
    <property type="entry name" value="RRM"/>
    <property type="match status" value="2"/>
</dbReference>
<protein>
    <recommendedName>
        <fullName evidence="5">RRM domain-containing protein</fullName>
    </recommendedName>
</protein>
<comment type="subcellular location">
    <subcellularLocation>
        <location evidence="1">Nucleus</location>
    </subcellularLocation>
</comment>
<dbReference type="FunFam" id="3.30.70.330:FF:000580">
    <property type="entry name" value="RNA-binding (RRM/RBD/RNP motifs) family protein"/>
    <property type="match status" value="1"/>
</dbReference>
<keyword evidence="7" id="KW-1185">Reference proteome</keyword>
<evidence type="ECO:0000256" key="3">
    <source>
        <dbReference type="PROSITE-ProRule" id="PRU00176"/>
    </source>
</evidence>
<dbReference type="GO" id="GO:0005654">
    <property type="term" value="C:nucleoplasm"/>
    <property type="evidence" value="ECO:0007669"/>
    <property type="project" value="TreeGrafter"/>
</dbReference>
<feature type="region of interest" description="Disordered" evidence="4">
    <location>
        <begin position="1"/>
        <end position="55"/>
    </location>
</feature>
<dbReference type="CDD" id="cd12330">
    <property type="entry name" value="RRM2_Hrp1p"/>
    <property type="match status" value="1"/>
</dbReference>
<dbReference type="Pfam" id="PF00076">
    <property type="entry name" value="RRM_1"/>
    <property type="match status" value="2"/>
</dbReference>
<dbReference type="InterPro" id="IPR035979">
    <property type="entry name" value="RBD_domain_sf"/>
</dbReference>
<feature type="region of interest" description="Disordered" evidence="4">
    <location>
        <begin position="960"/>
        <end position="1003"/>
    </location>
</feature>
<evidence type="ECO:0000256" key="1">
    <source>
        <dbReference type="ARBA" id="ARBA00004123"/>
    </source>
</evidence>
<dbReference type="EMBL" id="CAJGYO010000008">
    <property type="protein sequence ID" value="CAD6251377.1"/>
    <property type="molecule type" value="Genomic_DNA"/>
</dbReference>
<dbReference type="GO" id="GO:0010468">
    <property type="term" value="P:regulation of gene expression"/>
    <property type="evidence" value="ECO:0007669"/>
    <property type="project" value="TreeGrafter"/>
</dbReference>
<feature type="compositionally biased region" description="Acidic residues" evidence="4">
    <location>
        <begin position="15"/>
        <end position="24"/>
    </location>
</feature>
<proteinExistence type="predicted"/>